<organism evidence="1">
    <name type="scientific">Anguilla anguilla</name>
    <name type="common">European freshwater eel</name>
    <name type="synonym">Muraena anguilla</name>
    <dbReference type="NCBI Taxonomy" id="7936"/>
    <lineage>
        <taxon>Eukaryota</taxon>
        <taxon>Metazoa</taxon>
        <taxon>Chordata</taxon>
        <taxon>Craniata</taxon>
        <taxon>Vertebrata</taxon>
        <taxon>Euteleostomi</taxon>
        <taxon>Actinopterygii</taxon>
        <taxon>Neopterygii</taxon>
        <taxon>Teleostei</taxon>
        <taxon>Anguilliformes</taxon>
        <taxon>Anguillidae</taxon>
        <taxon>Anguilla</taxon>
    </lineage>
</organism>
<dbReference type="EMBL" id="GBXM01055829">
    <property type="protein sequence ID" value="JAH52748.1"/>
    <property type="molecule type" value="Transcribed_RNA"/>
</dbReference>
<reference evidence="1" key="1">
    <citation type="submission" date="2014-11" db="EMBL/GenBank/DDBJ databases">
        <authorList>
            <person name="Amaro Gonzalez C."/>
        </authorList>
    </citation>
    <scope>NUCLEOTIDE SEQUENCE</scope>
</reference>
<accession>A0A0E9TJ69</accession>
<proteinExistence type="predicted"/>
<evidence type="ECO:0000313" key="1">
    <source>
        <dbReference type="EMBL" id="JAH52748.1"/>
    </source>
</evidence>
<sequence length="54" mass="6126">MTALSCRRRRAARGESRCHPAEGVLLPPLRLFRLPLPRLVPLLQGPDHPKLLHL</sequence>
<reference evidence="1" key="2">
    <citation type="journal article" date="2015" name="Fish Shellfish Immunol.">
        <title>Early steps in the European eel (Anguilla anguilla)-Vibrio vulnificus interaction in the gills: Role of the RtxA13 toxin.</title>
        <authorList>
            <person name="Callol A."/>
            <person name="Pajuelo D."/>
            <person name="Ebbesson L."/>
            <person name="Teles M."/>
            <person name="MacKenzie S."/>
            <person name="Amaro C."/>
        </authorList>
    </citation>
    <scope>NUCLEOTIDE SEQUENCE</scope>
</reference>
<dbReference type="AlphaFoldDB" id="A0A0E9TJ69"/>
<name>A0A0E9TJ69_ANGAN</name>
<protein>
    <submittedName>
        <fullName evidence="1">Uncharacterized protein</fullName>
    </submittedName>
</protein>